<evidence type="ECO:0000256" key="6">
    <source>
        <dbReference type="PIRSR" id="PIRSR604809-2"/>
    </source>
</evidence>
<dbReference type="GO" id="GO:0005524">
    <property type="term" value="F:ATP binding"/>
    <property type="evidence" value="ECO:0007669"/>
    <property type="project" value="UniProtKB-KW"/>
</dbReference>
<organism evidence="13 14">
    <name type="scientific">Fervidobacterium thailandense</name>
    <dbReference type="NCBI Taxonomy" id="1008305"/>
    <lineage>
        <taxon>Bacteria</taxon>
        <taxon>Thermotogati</taxon>
        <taxon>Thermotogota</taxon>
        <taxon>Thermotogae</taxon>
        <taxon>Thermotogales</taxon>
        <taxon>Fervidobacteriaceae</taxon>
        <taxon>Fervidobacterium</taxon>
    </lineage>
</organism>
<keyword evidence="8" id="KW-0597">Phosphoprotein</keyword>
<dbReference type="Pfam" id="PF00120">
    <property type="entry name" value="Gln-synt_C"/>
    <property type="match status" value="1"/>
</dbReference>
<dbReference type="SUPFAM" id="SSF54368">
    <property type="entry name" value="Glutamine synthetase, N-terminal domain"/>
    <property type="match status" value="1"/>
</dbReference>
<dbReference type="EMBL" id="LWAF01000017">
    <property type="protein sequence ID" value="ODN29846.1"/>
    <property type="molecule type" value="Genomic_DNA"/>
</dbReference>
<dbReference type="Pfam" id="PF03951">
    <property type="entry name" value="Gln-synt_N"/>
    <property type="match status" value="1"/>
</dbReference>
<feature type="binding site" evidence="7">
    <location>
        <position position="127"/>
    </location>
    <ligand>
        <name>Mg(2+)</name>
        <dbReference type="ChEBI" id="CHEBI:18420"/>
        <label>1</label>
    </ligand>
</feature>
<evidence type="ECO:0000256" key="10">
    <source>
        <dbReference type="RuleBase" id="RU000384"/>
    </source>
</evidence>
<dbReference type="STRING" id="1008305.A4H02_08535"/>
<dbReference type="NCBIfam" id="TIGR00653">
    <property type="entry name" value="GlnA"/>
    <property type="match status" value="1"/>
</dbReference>
<sequence>MDVSQVVRLVEKEGINFIDLKVVDLWGRWRHVTLARTNFSEKIFYEGVGVDASNLGYAEVFSSDMVIIPDPETAFVETYGEDKVLSMICDVYETENMKPCPHDPRTILKKTLESIRDIADEVYLGPEYEFHVFEEVRYQVTSNKVMFEIDSLEGFWNAEETGEYFVGRKKGYHRIPPFDTLMEVRNAIVKKLLEYGIPVKYHHHEVGSCQVEIELPLIDALKAADYTMMVKHVARMVAKEFGYIVTFMPKPMFDEAGNGMHVHQFLKKNGYNIFDGDKLYNLSQEALYYIGGILKNAPALMAFTNPSTNSYRRLVPGFEAPTNAVFALANRTSAIRIPAYVKDPEKRRIEFRTIDATCNPYLGFAAMILAGVDGIRRKIDPVAEGFGPFEGDMYEKELKPLPKSLEESCRALLENHGFLTTFPKELIEHWVKVKLKEERLVNSIPHPKEYDLYFDA</sequence>
<dbReference type="OrthoDB" id="9807095at2"/>
<evidence type="ECO:0000256" key="3">
    <source>
        <dbReference type="ARBA" id="ARBA00022741"/>
    </source>
</evidence>
<dbReference type="AlphaFoldDB" id="A0A1E3G0S2"/>
<feature type="modified residue" description="O-AMP-tyrosine" evidence="8">
    <location>
        <position position="394"/>
    </location>
</feature>
<dbReference type="GO" id="GO:0004356">
    <property type="term" value="F:glutamine synthetase activity"/>
    <property type="evidence" value="ECO:0007669"/>
    <property type="project" value="InterPro"/>
</dbReference>
<evidence type="ECO:0000256" key="8">
    <source>
        <dbReference type="PIRSR" id="PIRSR604809-50"/>
    </source>
</evidence>
<feature type="binding site" evidence="5">
    <location>
        <position position="319"/>
    </location>
    <ligand>
        <name>L-glutamate</name>
        <dbReference type="ChEBI" id="CHEBI:29985"/>
    </ligand>
</feature>
<evidence type="ECO:0000256" key="9">
    <source>
        <dbReference type="PROSITE-ProRule" id="PRU01330"/>
    </source>
</evidence>
<dbReference type="InterPro" id="IPR008147">
    <property type="entry name" value="Gln_synt_N"/>
</dbReference>
<gene>
    <name evidence="13" type="ORF">A4H02_08535</name>
</gene>
<accession>A0A1E3G0S2</accession>
<keyword evidence="3 6" id="KW-0547">Nucleotide-binding</keyword>
<evidence type="ECO:0000256" key="5">
    <source>
        <dbReference type="PIRSR" id="PIRSR604809-1"/>
    </source>
</evidence>
<feature type="binding site" evidence="5">
    <location>
        <position position="313"/>
    </location>
    <ligand>
        <name>L-glutamate</name>
        <dbReference type="ChEBI" id="CHEBI:29985"/>
    </ligand>
</feature>
<dbReference type="InterPro" id="IPR004809">
    <property type="entry name" value="Gln_synth_I"/>
</dbReference>
<protein>
    <submittedName>
        <fullName evidence="13">Type I glutamate--ammonia ligase</fullName>
    </submittedName>
</protein>
<comment type="caution">
    <text evidence="13">The sequence shown here is derived from an EMBL/GenBank/DDBJ whole genome shotgun (WGS) entry which is preliminary data.</text>
</comment>
<dbReference type="InterPro" id="IPR036651">
    <property type="entry name" value="Gln_synt_N_sf"/>
</dbReference>
<feature type="binding site" evidence="6">
    <location>
        <position position="331"/>
    </location>
    <ligand>
        <name>ATP</name>
        <dbReference type="ChEBI" id="CHEBI:30616"/>
    </ligand>
</feature>
<dbReference type="PANTHER" id="PTHR43407:SF1">
    <property type="entry name" value="LENGSIN"/>
    <property type="match status" value="1"/>
</dbReference>
<dbReference type="InterPro" id="IPR008146">
    <property type="entry name" value="Gln_synth_cat_dom"/>
</dbReference>
<evidence type="ECO:0000256" key="4">
    <source>
        <dbReference type="ARBA" id="ARBA00022840"/>
    </source>
</evidence>
<dbReference type="PROSITE" id="PS51986">
    <property type="entry name" value="GS_BETA_GRASP"/>
    <property type="match status" value="1"/>
</dbReference>
<feature type="binding site" evidence="7">
    <location>
        <position position="129"/>
    </location>
    <ligand>
        <name>Mg(2+)</name>
        <dbReference type="ChEBI" id="CHEBI:18420"/>
        <label>1</label>
    </ligand>
</feature>
<keyword evidence="4 6" id="KW-0067">ATP-binding</keyword>
<evidence type="ECO:0000256" key="7">
    <source>
        <dbReference type="PIRSR" id="PIRSR604809-3"/>
    </source>
</evidence>
<evidence type="ECO:0000313" key="14">
    <source>
        <dbReference type="Proteomes" id="UP000094570"/>
    </source>
</evidence>
<dbReference type="GO" id="GO:0019740">
    <property type="term" value="P:nitrogen utilization"/>
    <property type="evidence" value="ECO:0007669"/>
    <property type="project" value="TreeGrafter"/>
</dbReference>
<dbReference type="GO" id="GO:0005737">
    <property type="term" value="C:cytoplasm"/>
    <property type="evidence" value="ECO:0007669"/>
    <property type="project" value="TreeGrafter"/>
</dbReference>
<reference evidence="14" key="1">
    <citation type="submission" date="2016-04" db="EMBL/GenBank/DDBJ databases">
        <title>The genome sequence project of a novel Fervidobacterium isolate from a hot spring in Thailand.</title>
        <authorList>
            <person name="Gonzalez J.M."/>
            <person name="Cuecas A."/>
            <person name="Kanoksilapatham W."/>
        </authorList>
    </citation>
    <scope>NUCLEOTIDE SEQUENCE [LARGE SCALE GENOMIC DNA]</scope>
    <source>
        <strain evidence="14">FC2004</strain>
    </source>
</reference>
<dbReference type="Proteomes" id="UP000094570">
    <property type="component" value="Unassembled WGS sequence"/>
</dbReference>
<feature type="binding site" evidence="7">
    <location>
        <position position="212"/>
    </location>
    <ligand>
        <name>Mg(2+)</name>
        <dbReference type="ChEBI" id="CHEBI:18420"/>
        <label>1</label>
    </ligand>
</feature>
<dbReference type="GO" id="GO:0046872">
    <property type="term" value="F:metal ion binding"/>
    <property type="evidence" value="ECO:0007669"/>
    <property type="project" value="UniProtKB-KW"/>
</dbReference>
<keyword evidence="2 13" id="KW-0436">Ligase</keyword>
<dbReference type="PANTHER" id="PTHR43407">
    <property type="entry name" value="GLUTAMINE SYNTHETASE"/>
    <property type="match status" value="1"/>
</dbReference>
<dbReference type="SUPFAM" id="SSF55931">
    <property type="entry name" value="Glutamine synthetase/guanido kinase"/>
    <property type="match status" value="1"/>
</dbReference>
<proteinExistence type="inferred from homology"/>
<name>A0A1E3G0S2_9BACT</name>
<dbReference type="SMART" id="SM01230">
    <property type="entry name" value="Gln-synt_C"/>
    <property type="match status" value="1"/>
</dbReference>
<dbReference type="RefSeq" id="WP_069293762.1">
    <property type="nucleotide sequence ID" value="NZ_CP140110.1"/>
</dbReference>
<keyword evidence="7" id="KW-0460">Magnesium</keyword>
<feature type="binding site" evidence="5">
    <location>
        <position position="331"/>
    </location>
    <ligand>
        <name>L-glutamate</name>
        <dbReference type="ChEBI" id="CHEBI:29985"/>
    </ligand>
</feature>
<dbReference type="GO" id="GO:0006542">
    <property type="term" value="P:glutamine biosynthetic process"/>
    <property type="evidence" value="ECO:0007669"/>
    <property type="project" value="InterPro"/>
</dbReference>
<feature type="domain" description="GS catalytic" evidence="12">
    <location>
        <begin position="104"/>
        <end position="456"/>
    </location>
</feature>
<dbReference type="InterPro" id="IPR014746">
    <property type="entry name" value="Gln_synth/guanido_kin_cat_dom"/>
</dbReference>
<dbReference type="PROSITE" id="PS51987">
    <property type="entry name" value="GS_CATALYTIC"/>
    <property type="match status" value="1"/>
</dbReference>
<dbReference type="Gene3D" id="3.30.590.10">
    <property type="entry name" value="Glutamine synthetase/guanido kinase, catalytic domain"/>
    <property type="match status" value="1"/>
</dbReference>
<evidence type="ECO:0000313" key="13">
    <source>
        <dbReference type="EMBL" id="ODN29846.1"/>
    </source>
</evidence>
<feature type="binding site" evidence="7">
    <location>
        <position position="350"/>
    </location>
    <ligand>
        <name>Mg(2+)</name>
        <dbReference type="ChEBI" id="CHEBI:18420"/>
        <label>1</label>
    </ligand>
</feature>
<keyword evidence="7" id="KW-0479">Metal-binding</keyword>
<evidence type="ECO:0000256" key="1">
    <source>
        <dbReference type="ARBA" id="ARBA00009897"/>
    </source>
</evidence>
<evidence type="ECO:0000256" key="2">
    <source>
        <dbReference type="ARBA" id="ARBA00022598"/>
    </source>
</evidence>
<feature type="binding site" evidence="5">
    <location>
        <position position="352"/>
    </location>
    <ligand>
        <name>L-glutamate</name>
        <dbReference type="ChEBI" id="CHEBI:29985"/>
    </ligand>
</feature>
<dbReference type="GO" id="GO:0016020">
    <property type="term" value="C:membrane"/>
    <property type="evidence" value="ECO:0007669"/>
    <property type="project" value="TreeGrafter"/>
</dbReference>
<feature type="domain" description="GS beta-grasp" evidence="11">
    <location>
        <begin position="13"/>
        <end position="96"/>
    </location>
</feature>
<feature type="binding site" evidence="7">
    <location>
        <position position="205"/>
    </location>
    <ligand>
        <name>Mg(2+)</name>
        <dbReference type="ChEBI" id="CHEBI:18420"/>
        <label>1</label>
    </ligand>
</feature>
<comment type="similarity">
    <text evidence="1 9 10">Belongs to the glutamine synthetase family.</text>
</comment>
<feature type="binding site" evidence="7">
    <location>
        <position position="261"/>
    </location>
    <ligand>
        <name>Mg(2+)</name>
        <dbReference type="ChEBI" id="CHEBI:18420"/>
        <label>1</label>
    </ligand>
</feature>
<evidence type="ECO:0000259" key="12">
    <source>
        <dbReference type="PROSITE" id="PS51987"/>
    </source>
</evidence>
<dbReference type="Gene3D" id="3.10.20.70">
    <property type="entry name" value="Glutamine synthetase, N-terminal domain"/>
    <property type="match status" value="1"/>
</dbReference>
<comment type="cofactor">
    <cofactor evidence="7">
        <name>Mg(2+)</name>
        <dbReference type="ChEBI" id="CHEBI:18420"/>
    </cofactor>
    <text evidence="7">Binds 2 Mg(2+) ions per subunit.</text>
</comment>
<keyword evidence="14" id="KW-1185">Reference proteome</keyword>
<evidence type="ECO:0000259" key="11">
    <source>
        <dbReference type="PROSITE" id="PS51986"/>
    </source>
</evidence>